<evidence type="ECO:0000256" key="8">
    <source>
        <dbReference type="SAM" id="MobiDB-lite"/>
    </source>
</evidence>
<dbReference type="InterPro" id="IPR006634">
    <property type="entry name" value="TLC-dom"/>
</dbReference>
<dbReference type="Ensembl" id="ENSSANT00000112543.1">
    <property type="protein sequence ID" value="ENSSANP00000106062.1"/>
    <property type="gene ID" value="ENSSANG00000051861.1"/>
</dbReference>
<dbReference type="PANTHER" id="PTHR12560">
    <property type="entry name" value="LONGEVITY ASSURANCE FACTOR 1 LAG1"/>
    <property type="match status" value="1"/>
</dbReference>
<comment type="pathway">
    <text evidence="2">Lipid metabolism; sphingolipid metabolism.</text>
</comment>
<evidence type="ECO:0000313" key="11">
    <source>
        <dbReference type="Ensembl" id="ENSSANP00000106062.1"/>
    </source>
</evidence>
<accession>A0A671TBV8</accession>
<feature type="transmembrane region" description="Helical" evidence="9">
    <location>
        <begin position="80"/>
        <end position="106"/>
    </location>
</feature>
<evidence type="ECO:0000256" key="4">
    <source>
        <dbReference type="ARBA" id="ARBA00022692"/>
    </source>
</evidence>
<feature type="region of interest" description="Disordered" evidence="8">
    <location>
        <begin position="159"/>
        <end position="181"/>
    </location>
</feature>
<evidence type="ECO:0000256" key="2">
    <source>
        <dbReference type="ARBA" id="ARBA00004760"/>
    </source>
</evidence>
<reference evidence="11" key="2">
    <citation type="submission" date="2025-09" db="UniProtKB">
        <authorList>
            <consortium name="Ensembl"/>
        </authorList>
    </citation>
    <scope>IDENTIFICATION</scope>
</reference>
<keyword evidence="4 9" id="KW-0812">Transmembrane</keyword>
<dbReference type="Pfam" id="PF03798">
    <property type="entry name" value="TRAM_LAG1_CLN8"/>
    <property type="match status" value="1"/>
</dbReference>
<proteinExistence type="predicted"/>
<feature type="transmembrane region" description="Helical" evidence="9">
    <location>
        <begin position="118"/>
        <end position="141"/>
    </location>
</feature>
<protein>
    <submittedName>
        <fullName evidence="11">Ceramide synthase 4a</fullName>
    </submittedName>
</protein>
<evidence type="ECO:0000256" key="7">
    <source>
        <dbReference type="ARBA" id="ARBA00049036"/>
    </source>
</evidence>
<dbReference type="InterPro" id="IPR016439">
    <property type="entry name" value="Lag1/Lac1-like"/>
</dbReference>
<dbReference type="GO" id="GO:0016020">
    <property type="term" value="C:membrane"/>
    <property type="evidence" value="ECO:0007669"/>
    <property type="project" value="UniProtKB-SubCell"/>
</dbReference>
<sequence>LEELGTADGSRYPAHLPALGPGFHRTAVCFQKHINDFDIYKSIYKEIIKMSKEITNVLFLLDSQSAKMFNYAGWRKTCDALFVIFAAVFLLTRLMVFPCRIVYTAVVDSLDVFPPYPGYYFLNGLLLVLQALHIFWAWLILRMVHKLFFLGKVERDERSDEESEADEDEGGEEEHTWEQKKGALNSKLASLANNCVLNNLTNPRRKMNSRTQKAR</sequence>
<evidence type="ECO:0000256" key="6">
    <source>
        <dbReference type="ARBA" id="ARBA00023136"/>
    </source>
</evidence>
<dbReference type="Proteomes" id="UP000472260">
    <property type="component" value="Unassembled WGS sequence"/>
</dbReference>
<evidence type="ECO:0000256" key="3">
    <source>
        <dbReference type="ARBA" id="ARBA00004991"/>
    </source>
</evidence>
<dbReference type="PANTHER" id="PTHR12560:SF6">
    <property type="entry name" value="CERAMIDE SYNTHASE 4"/>
    <property type="match status" value="1"/>
</dbReference>
<dbReference type="GO" id="GO:0050291">
    <property type="term" value="F:sphingosine N-acyltransferase activity"/>
    <property type="evidence" value="ECO:0007669"/>
    <property type="project" value="InterPro"/>
</dbReference>
<evidence type="ECO:0000256" key="1">
    <source>
        <dbReference type="ARBA" id="ARBA00004141"/>
    </source>
</evidence>
<comment type="pathway">
    <text evidence="3">Sphingolipid metabolism.</text>
</comment>
<keyword evidence="5 9" id="KW-1133">Transmembrane helix</keyword>
<dbReference type="GO" id="GO:0046513">
    <property type="term" value="P:ceramide biosynthetic process"/>
    <property type="evidence" value="ECO:0007669"/>
    <property type="project" value="InterPro"/>
</dbReference>
<feature type="compositionally biased region" description="Basic residues" evidence="8">
    <location>
        <begin position="203"/>
        <end position="215"/>
    </location>
</feature>
<reference evidence="11" key="1">
    <citation type="submission" date="2025-08" db="UniProtKB">
        <authorList>
            <consortium name="Ensembl"/>
        </authorList>
    </citation>
    <scope>IDENTIFICATION</scope>
</reference>
<feature type="region of interest" description="Disordered" evidence="8">
    <location>
        <begin position="196"/>
        <end position="215"/>
    </location>
</feature>
<feature type="compositionally biased region" description="Acidic residues" evidence="8">
    <location>
        <begin position="159"/>
        <end position="172"/>
    </location>
</feature>
<evidence type="ECO:0000313" key="12">
    <source>
        <dbReference type="Proteomes" id="UP000472260"/>
    </source>
</evidence>
<comment type="catalytic activity">
    <reaction evidence="7">
        <text>sphinganine + octadecanoyl-CoA = N-(octadecanoyl)-sphinganine + CoA + H(+)</text>
        <dbReference type="Rhea" id="RHEA:36547"/>
        <dbReference type="ChEBI" id="CHEBI:15378"/>
        <dbReference type="ChEBI" id="CHEBI:57287"/>
        <dbReference type="ChEBI" id="CHEBI:57394"/>
        <dbReference type="ChEBI" id="CHEBI:57817"/>
        <dbReference type="ChEBI" id="CHEBI:67033"/>
    </reaction>
    <physiologicalReaction direction="left-to-right" evidence="7">
        <dbReference type="Rhea" id="RHEA:36548"/>
    </physiologicalReaction>
</comment>
<dbReference type="UniPathway" id="UPA00222"/>
<evidence type="ECO:0000259" key="10">
    <source>
        <dbReference type="Pfam" id="PF03798"/>
    </source>
</evidence>
<feature type="domain" description="TLC" evidence="10">
    <location>
        <begin position="65"/>
        <end position="142"/>
    </location>
</feature>
<keyword evidence="12" id="KW-1185">Reference proteome</keyword>
<keyword evidence="6 9" id="KW-0472">Membrane</keyword>
<organism evidence="11 12">
    <name type="scientific">Sinocyclocheilus anshuiensis</name>
    <dbReference type="NCBI Taxonomy" id="1608454"/>
    <lineage>
        <taxon>Eukaryota</taxon>
        <taxon>Metazoa</taxon>
        <taxon>Chordata</taxon>
        <taxon>Craniata</taxon>
        <taxon>Vertebrata</taxon>
        <taxon>Euteleostomi</taxon>
        <taxon>Actinopterygii</taxon>
        <taxon>Neopterygii</taxon>
        <taxon>Teleostei</taxon>
        <taxon>Ostariophysi</taxon>
        <taxon>Cypriniformes</taxon>
        <taxon>Cyprinidae</taxon>
        <taxon>Cyprininae</taxon>
        <taxon>Sinocyclocheilus</taxon>
    </lineage>
</organism>
<evidence type="ECO:0000256" key="5">
    <source>
        <dbReference type="ARBA" id="ARBA00022989"/>
    </source>
</evidence>
<dbReference type="AlphaFoldDB" id="A0A671TBV8"/>
<comment type="subcellular location">
    <subcellularLocation>
        <location evidence="1">Membrane</location>
        <topology evidence="1">Multi-pass membrane protein</topology>
    </subcellularLocation>
</comment>
<evidence type="ECO:0000256" key="9">
    <source>
        <dbReference type="SAM" id="Phobius"/>
    </source>
</evidence>
<name>A0A671TBV8_9TELE</name>